<feature type="domain" description="Ribosomal protein eL8/eL30/eS12/Gadd45" evidence="1">
    <location>
        <begin position="9"/>
        <end position="87"/>
    </location>
</feature>
<dbReference type="STRING" id="426701.SAMN04488098_1002106"/>
<dbReference type="InterPro" id="IPR029064">
    <property type="entry name" value="Ribosomal_eL30-like_sf"/>
</dbReference>
<dbReference type="Gene3D" id="3.30.1330.30">
    <property type="match status" value="1"/>
</dbReference>
<dbReference type="SUPFAM" id="SSF55315">
    <property type="entry name" value="L30e-like"/>
    <property type="match status" value="1"/>
</dbReference>
<dbReference type="Pfam" id="PF01248">
    <property type="entry name" value="Ribosomal_L7Ae"/>
    <property type="match status" value="1"/>
</dbReference>
<keyword evidence="2" id="KW-0687">Ribonucleoprotein</keyword>
<dbReference type="OrthoDB" id="9794863at2"/>
<dbReference type="EMBL" id="FNFK01000002">
    <property type="protein sequence ID" value="SDJ69729.1"/>
    <property type="molecule type" value="Genomic_DNA"/>
</dbReference>
<evidence type="ECO:0000259" key="1">
    <source>
        <dbReference type="Pfam" id="PF01248"/>
    </source>
</evidence>
<gene>
    <name evidence="2" type="ORF">SAMN04488098_1002106</name>
</gene>
<organism evidence="2 3">
    <name type="scientific">Alkalibacterium thalassium</name>
    <dbReference type="NCBI Taxonomy" id="426701"/>
    <lineage>
        <taxon>Bacteria</taxon>
        <taxon>Bacillati</taxon>
        <taxon>Bacillota</taxon>
        <taxon>Bacilli</taxon>
        <taxon>Lactobacillales</taxon>
        <taxon>Carnobacteriaceae</taxon>
        <taxon>Alkalibacterium</taxon>
    </lineage>
</organism>
<evidence type="ECO:0000313" key="2">
    <source>
        <dbReference type="EMBL" id="SDJ69729.1"/>
    </source>
</evidence>
<dbReference type="InterPro" id="IPR004038">
    <property type="entry name" value="Ribosomal_eL8/eL30/eS12/Gad45"/>
</dbReference>
<dbReference type="GO" id="GO:0005840">
    <property type="term" value="C:ribosome"/>
    <property type="evidence" value="ECO:0007669"/>
    <property type="project" value="UniProtKB-KW"/>
</dbReference>
<reference evidence="3" key="1">
    <citation type="submission" date="2016-10" db="EMBL/GenBank/DDBJ databases">
        <authorList>
            <person name="Varghese N."/>
            <person name="Submissions S."/>
        </authorList>
    </citation>
    <scope>NUCLEOTIDE SEQUENCE [LARGE SCALE GENOMIC DNA]</scope>
    <source>
        <strain evidence="3">DSM 19181</strain>
    </source>
</reference>
<protein>
    <submittedName>
        <fullName evidence="2">LSU ribosomal protein L7AE</fullName>
    </submittedName>
</protein>
<evidence type="ECO:0000313" key="3">
    <source>
        <dbReference type="Proteomes" id="UP000199433"/>
    </source>
</evidence>
<name>A0A1G8VUN5_9LACT</name>
<dbReference type="Proteomes" id="UP000199433">
    <property type="component" value="Unassembled WGS sequence"/>
</dbReference>
<accession>A0A1G8VUN5</accession>
<dbReference type="RefSeq" id="WP_091264464.1">
    <property type="nucleotide sequence ID" value="NZ_FNFK01000002.1"/>
</dbReference>
<keyword evidence="2" id="KW-0689">Ribosomal protein</keyword>
<dbReference type="AlphaFoldDB" id="A0A1G8VUN5"/>
<keyword evidence="3" id="KW-1185">Reference proteome</keyword>
<sequence length="99" mass="10963">MNNKQRALNLIGLSQRAGQLISGEALVLQAVRSKKAKAVCLASNASENTRKQFLNKCEHYDIPVVTEFSREELSHALGKDRTVCALLDKGFVHSLQKLL</sequence>
<proteinExistence type="predicted"/>